<sequence>MKNKLFAFIAILGLSAGCDTQEIGEITPIQTQKGVDLSMTKVDIDISDFKKSKQNGISSRTHEDLISMVQQANLLLEPYGIELEKMEYLSADNVGNTVFFNDRGNKQIGSDFLPNDPRNLGGETVPYIVDGTQAITASGFNVLSALESVRNTWENVTCSGGLSIPNAGVSNFDLGFISNIFFGYGGSAGYYPGVIVQAGVLPKGFFDLVDVDGGEFILGVTFTLTYTEDINQDGVSEVAVKEVYYNDAFNWQDVVDTGSGYDFETVALHETGHALSQAHFGKAFSTPKNGKIHFAPRALMNAGYSGVNRVVEGSDKAGHCSNWGNWPNR</sequence>
<evidence type="ECO:0000313" key="1">
    <source>
        <dbReference type="EMBL" id="MBB6324539.1"/>
    </source>
</evidence>
<gene>
    <name evidence="1" type="ORF">FHS59_000154</name>
</gene>
<evidence type="ECO:0008006" key="3">
    <source>
        <dbReference type="Google" id="ProtNLM"/>
    </source>
</evidence>
<evidence type="ECO:0000313" key="2">
    <source>
        <dbReference type="Proteomes" id="UP000588604"/>
    </source>
</evidence>
<reference evidence="1 2" key="1">
    <citation type="submission" date="2020-08" db="EMBL/GenBank/DDBJ databases">
        <title>Genomic Encyclopedia of Type Strains, Phase IV (KMG-IV): sequencing the most valuable type-strain genomes for metagenomic binning, comparative biology and taxonomic classification.</title>
        <authorList>
            <person name="Goeker M."/>
        </authorList>
    </citation>
    <scope>NUCLEOTIDE SEQUENCE [LARGE SCALE GENOMIC DNA]</scope>
    <source>
        <strain evidence="1 2">DSM 102044</strain>
    </source>
</reference>
<organism evidence="1 2">
    <name type="scientific">Algoriphagus iocasae</name>
    <dbReference type="NCBI Taxonomy" id="1836499"/>
    <lineage>
        <taxon>Bacteria</taxon>
        <taxon>Pseudomonadati</taxon>
        <taxon>Bacteroidota</taxon>
        <taxon>Cytophagia</taxon>
        <taxon>Cytophagales</taxon>
        <taxon>Cyclobacteriaceae</taxon>
        <taxon>Algoriphagus</taxon>
    </lineage>
</organism>
<protein>
    <recommendedName>
        <fullName evidence="3">Peptidase M10 metallopeptidase domain-containing protein</fullName>
    </recommendedName>
</protein>
<dbReference type="GO" id="GO:0008237">
    <property type="term" value="F:metallopeptidase activity"/>
    <property type="evidence" value="ECO:0007669"/>
    <property type="project" value="InterPro"/>
</dbReference>
<comment type="caution">
    <text evidence="1">The sequence shown here is derived from an EMBL/GenBank/DDBJ whole genome shotgun (WGS) entry which is preliminary data.</text>
</comment>
<dbReference type="SUPFAM" id="SSF55486">
    <property type="entry name" value="Metalloproteases ('zincins'), catalytic domain"/>
    <property type="match status" value="1"/>
</dbReference>
<dbReference type="Gene3D" id="3.40.390.10">
    <property type="entry name" value="Collagenase (Catalytic Domain)"/>
    <property type="match status" value="1"/>
</dbReference>
<accession>A0A841MGT4</accession>
<dbReference type="PROSITE" id="PS51257">
    <property type="entry name" value="PROKAR_LIPOPROTEIN"/>
    <property type="match status" value="1"/>
</dbReference>
<dbReference type="EMBL" id="JACIJO010000001">
    <property type="protein sequence ID" value="MBB6324539.1"/>
    <property type="molecule type" value="Genomic_DNA"/>
</dbReference>
<name>A0A841MGT4_9BACT</name>
<dbReference type="Proteomes" id="UP000588604">
    <property type="component" value="Unassembled WGS sequence"/>
</dbReference>
<dbReference type="AlphaFoldDB" id="A0A841MGT4"/>
<dbReference type="InterPro" id="IPR024079">
    <property type="entry name" value="MetalloPept_cat_dom_sf"/>
</dbReference>
<proteinExistence type="predicted"/>
<keyword evidence="2" id="KW-1185">Reference proteome</keyword>
<dbReference type="RefSeq" id="WP_184492517.1">
    <property type="nucleotide sequence ID" value="NZ_JACIJO010000001.1"/>
</dbReference>